<accession>A0A0X3TWU3</accession>
<organism evidence="3 4">
    <name type="scientific">Ruegeria profundi</name>
    <dbReference type="NCBI Taxonomy" id="1685378"/>
    <lineage>
        <taxon>Bacteria</taxon>
        <taxon>Pseudomonadati</taxon>
        <taxon>Pseudomonadota</taxon>
        <taxon>Alphaproteobacteria</taxon>
        <taxon>Rhodobacterales</taxon>
        <taxon>Roseobacteraceae</taxon>
        <taxon>Ruegeria</taxon>
    </lineage>
</organism>
<dbReference type="InterPro" id="IPR002654">
    <property type="entry name" value="Glyco_trans_25"/>
</dbReference>
<dbReference type="EMBL" id="LQBP01000003">
    <property type="protein sequence ID" value="KUJ80104.1"/>
    <property type="molecule type" value="Genomic_DNA"/>
</dbReference>
<evidence type="ECO:0000313" key="4">
    <source>
        <dbReference type="Proteomes" id="UP000053690"/>
    </source>
</evidence>
<dbReference type="STRING" id="1685378.AVO44_08035"/>
<dbReference type="RefSeq" id="WP_068335087.1">
    <property type="nucleotide sequence ID" value="NZ_LQBP01000003.1"/>
</dbReference>
<comment type="caution">
    <text evidence="3">The sequence shown here is derived from an EMBL/GenBank/DDBJ whole genome shotgun (WGS) entry which is preliminary data.</text>
</comment>
<protein>
    <recommendedName>
        <fullName evidence="2">Glycosyl transferase family 25 domain-containing protein</fullName>
    </recommendedName>
</protein>
<evidence type="ECO:0000259" key="2">
    <source>
        <dbReference type="Pfam" id="PF01755"/>
    </source>
</evidence>
<feature type="region of interest" description="Disordered" evidence="1">
    <location>
        <begin position="215"/>
        <end position="234"/>
    </location>
</feature>
<evidence type="ECO:0000256" key="1">
    <source>
        <dbReference type="SAM" id="MobiDB-lite"/>
    </source>
</evidence>
<sequence length="280" mass="30993">MGQYDLPSQTGVYFINLDRVPARAAFMQDQFTLTGLVGAQRFSAVDGQQTGALDGNGYVPGTGTRWGLTKSEVACFESHRALWQTVVDQGLKAVAIFEDDVEMSAESGAVIAALLSNGADFDLIKLDYSPRSMRFGPLQSIADVPVRPMLEMAPSSAAYIVTQAACRKLLSWSERYSDHLDDFISLPRPNWKIYQCFPAIGVQVIWSKQQDQTAEPVKISERSQDQKTNSGLDKGPMWFRIRRELRAAKRKLFWRAGGESRLKAQGGFIGFIPCADDLGV</sequence>
<name>A0A0X3TWU3_9RHOB</name>
<dbReference type="OrthoDB" id="259382at2"/>
<evidence type="ECO:0000313" key="3">
    <source>
        <dbReference type="EMBL" id="KUJ80104.1"/>
    </source>
</evidence>
<dbReference type="Proteomes" id="UP000053690">
    <property type="component" value="Unassembled WGS sequence"/>
</dbReference>
<proteinExistence type="predicted"/>
<dbReference type="CDD" id="cd06532">
    <property type="entry name" value="Glyco_transf_25"/>
    <property type="match status" value="1"/>
</dbReference>
<gene>
    <name evidence="3" type="ORF">AVO44_08035</name>
</gene>
<reference evidence="4" key="1">
    <citation type="submission" date="2015-12" db="EMBL/GenBank/DDBJ databases">
        <authorList>
            <person name="Zhang G."/>
            <person name="Stingl U."/>
        </authorList>
    </citation>
    <scope>NUCLEOTIDE SEQUENCE [LARGE SCALE GENOMIC DNA]</scope>
    <source>
        <strain evidence="4">ZGT108</strain>
    </source>
</reference>
<keyword evidence="4" id="KW-1185">Reference proteome</keyword>
<dbReference type="Pfam" id="PF01755">
    <property type="entry name" value="Glyco_transf_25"/>
    <property type="match status" value="1"/>
</dbReference>
<dbReference type="AlphaFoldDB" id="A0A0X3TWU3"/>
<feature type="domain" description="Glycosyl transferase family 25" evidence="2">
    <location>
        <begin position="11"/>
        <end position="180"/>
    </location>
</feature>